<evidence type="ECO:0000256" key="1">
    <source>
        <dbReference type="SAM" id="MobiDB-lite"/>
    </source>
</evidence>
<dbReference type="PATRIC" id="fig|391037.6.peg.2075"/>
<dbReference type="HOGENOM" id="CLU_2195042_0_0_11"/>
<evidence type="ECO:0000313" key="2">
    <source>
        <dbReference type="EMBL" id="ABV97919.1"/>
    </source>
</evidence>
<organism evidence="2">
    <name type="scientific">Salinispora arenicola (strain CNS-205)</name>
    <dbReference type="NCBI Taxonomy" id="391037"/>
    <lineage>
        <taxon>Bacteria</taxon>
        <taxon>Bacillati</taxon>
        <taxon>Actinomycetota</taxon>
        <taxon>Actinomycetes</taxon>
        <taxon>Micromonosporales</taxon>
        <taxon>Micromonosporaceae</taxon>
        <taxon>Salinispora</taxon>
    </lineage>
</organism>
<accession>A8LZQ6</accession>
<feature type="region of interest" description="Disordered" evidence="1">
    <location>
        <begin position="55"/>
        <end position="80"/>
    </location>
</feature>
<reference evidence="2" key="1">
    <citation type="submission" date="2007-10" db="EMBL/GenBank/DDBJ databases">
        <title>Complete sequence of Salinispora arenicola CNS-205.</title>
        <authorList>
            <consortium name="US DOE Joint Genome Institute"/>
            <person name="Copeland A."/>
            <person name="Lucas S."/>
            <person name="Lapidus A."/>
            <person name="Barry K."/>
            <person name="Glavina del Rio T."/>
            <person name="Dalin E."/>
            <person name="Tice H."/>
            <person name="Pitluck S."/>
            <person name="Foster B."/>
            <person name="Schmutz J."/>
            <person name="Larimer F."/>
            <person name="Land M."/>
            <person name="Hauser L."/>
            <person name="Kyrpides N."/>
            <person name="Ivanova N."/>
            <person name="Jensen P.R."/>
            <person name="Moore B.S."/>
            <person name="Penn K."/>
            <person name="Jenkins C."/>
            <person name="Udwary D."/>
            <person name="Xiang L."/>
            <person name="Gontang E."/>
            <person name="Richardson P."/>
        </authorList>
    </citation>
    <scope>NUCLEOTIDE SEQUENCE [LARGE SCALE GENOMIC DNA]</scope>
    <source>
        <strain evidence="2">CNS-205</strain>
    </source>
</reference>
<dbReference type="KEGG" id="saq:Sare_2052"/>
<dbReference type="AlphaFoldDB" id="A8LZQ6"/>
<dbReference type="EMBL" id="CP000850">
    <property type="protein sequence ID" value="ABV97919.1"/>
    <property type="molecule type" value="Genomic_DNA"/>
</dbReference>
<name>A8LZQ6_SALAI</name>
<dbReference type="eggNOG" id="ENOG50326UN">
    <property type="taxonomic scope" value="Bacteria"/>
</dbReference>
<protein>
    <submittedName>
        <fullName evidence="2">Uncharacterized protein</fullName>
    </submittedName>
</protein>
<dbReference type="OrthoDB" id="3405846at2"/>
<gene>
    <name evidence="2" type="ordered locus">Sare_2052</name>
</gene>
<sequence length="108" mass="11774">MPRERLAAPPEDVTDPLLWRLALDVVASHQPDEGGNCRNLQCAGQRGICSAARTDRHAMGVARTRRSPAVTHEPERAHALRRRPGAVSRLVRYLACPARGCSEVGSTL</sequence>
<proteinExistence type="predicted"/>